<dbReference type="SUPFAM" id="SSF103481">
    <property type="entry name" value="Multidrug resistance efflux transporter EmrE"/>
    <property type="match status" value="2"/>
</dbReference>
<dbReference type="GeneID" id="17266444"/>
<sequence>MIALVPNTWHGATAAAAASTVLPRPAVRCCTAPPEETDSDAWQFKLLLLAVAVGYGTNFPVGRLMNEALPAAASTSGRFLLAALALSPFISRLDRRLIWPAVATGLCDGIGYSAQSLALCDTAAAKVSFLGALTVVVVPCLSAALDGKRLGLASAPQVWLAALLTLGGVGLLEIGDSLDALRAGGVAAGDLWSIVQALGFGTSFYLIGRLISEDDDGAGADQVLPVTAVNVATVAALSALWAVCDGCGVGPLAASSSAGWLVDAGTRDAFALPGALRGDSGGGLLWTGLVTTALVRVGETKGLTRVPQSAASVIVATEPLWASAFGLLLLGEGLDPQCVVGGALVVAACVVSGLEPAAVRAALPFLPGGVRSR</sequence>
<dbReference type="Proteomes" id="UP000013827">
    <property type="component" value="Unassembled WGS sequence"/>
</dbReference>
<dbReference type="PaxDb" id="2903-EOD20898"/>
<protein>
    <recommendedName>
        <fullName evidence="6">EamA domain-containing protein</fullName>
    </recommendedName>
</protein>
<evidence type="ECO:0000256" key="3">
    <source>
        <dbReference type="ARBA" id="ARBA00022692"/>
    </source>
</evidence>
<proteinExistence type="predicted"/>
<organism evidence="7 8">
    <name type="scientific">Emiliania huxleyi (strain CCMP1516)</name>
    <dbReference type="NCBI Taxonomy" id="280463"/>
    <lineage>
        <taxon>Eukaryota</taxon>
        <taxon>Haptista</taxon>
        <taxon>Haptophyta</taxon>
        <taxon>Prymnesiophyceae</taxon>
        <taxon>Isochrysidales</taxon>
        <taxon>Noelaerhabdaceae</taxon>
        <taxon>Emiliania</taxon>
    </lineage>
</organism>
<reference evidence="8" key="1">
    <citation type="journal article" date="2013" name="Nature">
        <title>Pan genome of the phytoplankton Emiliania underpins its global distribution.</title>
        <authorList>
            <person name="Read B.A."/>
            <person name="Kegel J."/>
            <person name="Klute M.J."/>
            <person name="Kuo A."/>
            <person name="Lefebvre S.C."/>
            <person name="Maumus F."/>
            <person name="Mayer C."/>
            <person name="Miller J."/>
            <person name="Monier A."/>
            <person name="Salamov A."/>
            <person name="Young J."/>
            <person name="Aguilar M."/>
            <person name="Claverie J.M."/>
            <person name="Frickenhaus S."/>
            <person name="Gonzalez K."/>
            <person name="Herman E.K."/>
            <person name="Lin Y.C."/>
            <person name="Napier J."/>
            <person name="Ogata H."/>
            <person name="Sarno A.F."/>
            <person name="Shmutz J."/>
            <person name="Schroeder D."/>
            <person name="de Vargas C."/>
            <person name="Verret F."/>
            <person name="von Dassow P."/>
            <person name="Valentin K."/>
            <person name="Van de Peer Y."/>
            <person name="Wheeler G."/>
            <person name="Dacks J.B."/>
            <person name="Delwiche C.F."/>
            <person name="Dyhrman S.T."/>
            <person name="Glockner G."/>
            <person name="John U."/>
            <person name="Richards T."/>
            <person name="Worden A.Z."/>
            <person name="Zhang X."/>
            <person name="Grigoriev I.V."/>
            <person name="Allen A.E."/>
            <person name="Bidle K."/>
            <person name="Borodovsky M."/>
            <person name="Bowler C."/>
            <person name="Brownlee C."/>
            <person name="Cock J.M."/>
            <person name="Elias M."/>
            <person name="Gladyshev V.N."/>
            <person name="Groth M."/>
            <person name="Guda C."/>
            <person name="Hadaegh A."/>
            <person name="Iglesias-Rodriguez M.D."/>
            <person name="Jenkins J."/>
            <person name="Jones B.M."/>
            <person name="Lawson T."/>
            <person name="Leese F."/>
            <person name="Lindquist E."/>
            <person name="Lobanov A."/>
            <person name="Lomsadze A."/>
            <person name="Malik S.B."/>
            <person name="Marsh M.E."/>
            <person name="Mackinder L."/>
            <person name="Mock T."/>
            <person name="Mueller-Roeber B."/>
            <person name="Pagarete A."/>
            <person name="Parker M."/>
            <person name="Probert I."/>
            <person name="Quesneville H."/>
            <person name="Raines C."/>
            <person name="Rensing S.A."/>
            <person name="Riano-Pachon D.M."/>
            <person name="Richier S."/>
            <person name="Rokitta S."/>
            <person name="Shiraiwa Y."/>
            <person name="Soanes D.M."/>
            <person name="van der Giezen M."/>
            <person name="Wahlund T.M."/>
            <person name="Williams B."/>
            <person name="Wilson W."/>
            <person name="Wolfe G."/>
            <person name="Wurch L.L."/>
        </authorList>
    </citation>
    <scope>NUCLEOTIDE SEQUENCE</scope>
</reference>
<evidence type="ECO:0000256" key="1">
    <source>
        <dbReference type="ARBA" id="ARBA00004651"/>
    </source>
</evidence>
<feature type="domain" description="EamA" evidence="6">
    <location>
        <begin position="46"/>
        <end position="171"/>
    </location>
</feature>
<accession>A0A0D3JBL3</accession>
<dbReference type="STRING" id="2903.R1CDT8"/>
<dbReference type="AlphaFoldDB" id="A0A0D3JBL3"/>
<dbReference type="EnsemblProtists" id="EOD20898">
    <property type="protein sequence ID" value="EOD20898"/>
    <property type="gene ID" value="EMIHUDRAFT_435729"/>
</dbReference>
<dbReference type="InterPro" id="IPR051258">
    <property type="entry name" value="Diverse_Substrate_Transporter"/>
</dbReference>
<dbReference type="InterPro" id="IPR037185">
    <property type="entry name" value="EmrE-like"/>
</dbReference>
<keyword evidence="2" id="KW-1003">Cell membrane</keyword>
<feature type="domain" description="EamA" evidence="6">
    <location>
        <begin position="276"/>
        <end position="352"/>
    </location>
</feature>
<dbReference type="GO" id="GO:0005886">
    <property type="term" value="C:plasma membrane"/>
    <property type="evidence" value="ECO:0007669"/>
    <property type="project" value="UniProtKB-SubCell"/>
</dbReference>
<dbReference type="Pfam" id="PF00892">
    <property type="entry name" value="EamA"/>
    <property type="match status" value="2"/>
</dbReference>
<keyword evidence="3" id="KW-0812">Transmembrane</keyword>
<evidence type="ECO:0000313" key="8">
    <source>
        <dbReference type="Proteomes" id="UP000013827"/>
    </source>
</evidence>
<keyword evidence="8" id="KW-1185">Reference proteome</keyword>
<keyword evidence="5" id="KW-0472">Membrane</keyword>
<keyword evidence="4" id="KW-1133">Transmembrane helix</keyword>
<dbReference type="InterPro" id="IPR000620">
    <property type="entry name" value="EamA_dom"/>
</dbReference>
<evidence type="ECO:0000259" key="6">
    <source>
        <dbReference type="Pfam" id="PF00892"/>
    </source>
</evidence>
<dbReference type="HOGENOM" id="CLU_033863_21_4_1"/>
<evidence type="ECO:0000313" key="7">
    <source>
        <dbReference type="EnsemblProtists" id="EOD20898"/>
    </source>
</evidence>
<evidence type="ECO:0000256" key="4">
    <source>
        <dbReference type="ARBA" id="ARBA00022989"/>
    </source>
</evidence>
<reference evidence="7" key="2">
    <citation type="submission" date="2024-10" db="UniProtKB">
        <authorList>
            <consortium name="EnsemblProtists"/>
        </authorList>
    </citation>
    <scope>IDENTIFICATION</scope>
</reference>
<dbReference type="PANTHER" id="PTHR42920:SF5">
    <property type="entry name" value="EAMA DOMAIN-CONTAINING PROTEIN"/>
    <property type="match status" value="1"/>
</dbReference>
<evidence type="ECO:0000256" key="5">
    <source>
        <dbReference type="ARBA" id="ARBA00023136"/>
    </source>
</evidence>
<comment type="subcellular location">
    <subcellularLocation>
        <location evidence="1">Cell membrane</location>
        <topology evidence="1">Multi-pass membrane protein</topology>
    </subcellularLocation>
</comment>
<evidence type="ECO:0000256" key="2">
    <source>
        <dbReference type="ARBA" id="ARBA00022475"/>
    </source>
</evidence>
<name>A0A0D3JBL3_EMIH1</name>
<dbReference type="RefSeq" id="XP_005773327.1">
    <property type="nucleotide sequence ID" value="XM_005773270.1"/>
</dbReference>
<dbReference type="eggNOG" id="ENOG502S80D">
    <property type="taxonomic scope" value="Eukaryota"/>
</dbReference>
<dbReference type="KEGG" id="ehx:EMIHUDRAFT_435729"/>
<dbReference type="PANTHER" id="PTHR42920">
    <property type="entry name" value="OS03G0707200 PROTEIN-RELATED"/>
    <property type="match status" value="1"/>
</dbReference>